<name>A0A9P4Z3R2_9HYPO</name>
<dbReference type="InterPro" id="IPR039900">
    <property type="entry name" value="Pat1-like"/>
</dbReference>
<comment type="caution">
    <text evidence="10">The sequence shown here is derived from an EMBL/GenBank/DDBJ whole genome shotgun (WGS) entry which is preliminary data.</text>
</comment>
<evidence type="ECO:0000256" key="1">
    <source>
        <dbReference type="ARBA" id="ARBA00004123"/>
    </source>
</evidence>
<protein>
    <submittedName>
        <fullName evidence="10">DNA topoisomerase 2-associated protein PAT1</fullName>
    </submittedName>
</protein>
<dbReference type="InterPro" id="IPR019167">
    <property type="entry name" value="PAT1_dom"/>
</dbReference>
<feature type="compositionally biased region" description="Low complexity" evidence="8">
    <location>
        <begin position="123"/>
        <end position="133"/>
    </location>
</feature>
<dbReference type="EMBL" id="JAANYQ010000001">
    <property type="protein sequence ID" value="KAF4126907.1"/>
    <property type="molecule type" value="Genomic_DNA"/>
</dbReference>
<feature type="region of interest" description="Disordered" evidence="8">
    <location>
        <begin position="109"/>
        <end position="149"/>
    </location>
</feature>
<organism evidence="10 11">
    <name type="scientific">Geosmithia morbida</name>
    <dbReference type="NCBI Taxonomy" id="1094350"/>
    <lineage>
        <taxon>Eukaryota</taxon>
        <taxon>Fungi</taxon>
        <taxon>Dikarya</taxon>
        <taxon>Ascomycota</taxon>
        <taxon>Pezizomycotina</taxon>
        <taxon>Sordariomycetes</taxon>
        <taxon>Hypocreomycetidae</taxon>
        <taxon>Hypocreales</taxon>
        <taxon>Bionectriaceae</taxon>
        <taxon>Geosmithia</taxon>
    </lineage>
</organism>
<feature type="region of interest" description="Disordered" evidence="8">
    <location>
        <begin position="293"/>
        <end position="319"/>
    </location>
</feature>
<evidence type="ECO:0000256" key="2">
    <source>
        <dbReference type="ARBA" id="ARBA00004201"/>
    </source>
</evidence>
<evidence type="ECO:0000313" key="10">
    <source>
        <dbReference type="EMBL" id="KAF4126907.1"/>
    </source>
</evidence>
<comment type="subcellular location">
    <subcellularLocation>
        <location evidence="2">Cytoplasm</location>
        <location evidence="2">P-body</location>
    </subcellularLocation>
    <subcellularLocation>
        <location evidence="1">Nucleus</location>
    </subcellularLocation>
</comment>
<feature type="compositionally biased region" description="Low complexity" evidence="8">
    <location>
        <begin position="296"/>
        <end position="306"/>
    </location>
</feature>
<dbReference type="GeneID" id="55966874"/>
<evidence type="ECO:0000256" key="5">
    <source>
        <dbReference type="ARBA" id="ARBA00022884"/>
    </source>
</evidence>
<evidence type="ECO:0000313" key="11">
    <source>
        <dbReference type="Proteomes" id="UP000749293"/>
    </source>
</evidence>
<dbReference type="Pfam" id="PF09770">
    <property type="entry name" value="PAT1"/>
    <property type="match status" value="1"/>
</dbReference>
<keyword evidence="6" id="KW-0539">Nucleus</keyword>
<evidence type="ECO:0000256" key="4">
    <source>
        <dbReference type="ARBA" id="ARBA00022490"/>
    </source>
</evidence>
<dbReference type="GO" id="GO:0005634">
    <property type="term" value="C:nucleus"/>
    <property type="evidence" value="ECO:0007669"/>
    <property type="project" value="UniProtKB-SubCell"/>
</dbReference>
<feature type="region of interest" description="Disordered" evidence="8">
    <location>
        <begin position="175"/>
        <end position="232"/>
    </location>
</feature>
<evidence type="ECO:0000256" key="3">
    <source>
        <dbReference type="ARBA" id="ARBA00009138"/>
    </source>
</evidence>
<gene>
    <name evidence="10" type="ORF">GMORB2_0644</name>
</gene>
<comment type="similarity">
    <text evidence="3">Belongs to the PAT1 family.</text>
</comment>
<reference evidence="10" key="1">
    <citation type="submission" date="2020-03" db="EMBL/GenBank/DDBJ databases">
        <title>Site-based positive gene gene selection in Geosmithia morbida across the United States reveals a broad range of putative effectors and factors for local host and environmental adapation.</title>
        <authorList>
            <person name="Onufrak A."/>
            <person name="Murdoch R.W."/>
            <person name="Gazis R."/>
            <person name="Huff M."/>
            <person name="Staton M."/>
            <person name="Klingeman W."/>
            <person name="Hadziabdic D."/>
        </authorList>
    </citation>
    <scope>NUCLEOTIDE SEQUENCE</scope>
    <source>
        <strain evidence="10">1262</strain>
    </source>
</reference>
<evidence type="ECO:0000256" key="7">
    <source>
        <dbReference type="SAM" id="Coils"/>
    </source>
</evidence>
<sequence>MSFFGFDTTSHDKAKPGFSQAHDPFAGLSGRDADVDDALEFEDTYDGLGDQLDDADDAFNDDTFGGGDVGGAAAASSHQLPSSGKVGKDFDFFGQTAKVSGAIEEEQLRFERQQPTSRVTSYPVQPQVQPQPQGSYYSAQPTQPSYRPARTGYEKYKEAEPMPDLNVDRSIWGIGPAKTAPQAEPAPAHPSQPSGSRKVLSLEEVEAAMRQKSATPAQAPQPFPPQMPAEVPYGQVHPAYQFQQLQQIQEQQQHFQQQQAQQQQQQQAQQQQAQKQKTQQQHGQPVTILQRPQSIQQPKATPAAQAIPPPQPRHDQPLAPAVHPTQILQNPNRMSGDATRAGHQANLSQGVLSGIAQLQAHPHLSQMSDEEKLALMDQETKRAKRNHKIWLLSKDNGLMTPQDKNFITRIQLQQLVSATGNPTEQNTDAALAEDFYYQVYSHIRAGHRQNPSQPLSNFAQTYLFQTGSRHGGMRRQGRPAENHFQRMEQQVQRAVEAAKNKPKNPQLVIEGSLGKISFSNAKTPKPLLNIKRTENESPRPHGAKKATTAGLDRRSVLRNVEKVYTTLMKIEDHVRLIPPPPTEVMDEELQRSHVEWKATLDGYLAQLWDQLQVHHPVDVVVPHPFIAFLSCAKGKKAIPRIFPHLDFEKRTTILTLIIYHLDQLDVVQGAVTGSDTTLNSRMRENIELFVSAVMPSLMQYFGDTGLDIVDGLLNLFAMKLNVDMIAKTRIGVSMLTLILSRAVLLKQNGAGGPEQWEKWDHTFETLFNKLEPSLPNIFPGSVNTGEDVYVWQLLAAMGVSANHDQQTRLVLAVKDRVLDTVQLSKTLPAAMASERLGSVNLFMRAIGLDVELLQ</sequence>
<dbReference type="GO" id="GO:0000932">
    <property type="term" value="C:P-body"/>
    <property type="evidence" value="ECO:0007669"/>
    <property type="project" value="UniProtKB-SubCell"/>
</dbReference>
<proteinExistence type="inferred from homology"/>
<keyword evidence="4" id="KW-0963">Cytoplasm</keyword>
<dbReference type="OrthoDB" id="74835at2759"/>
<feature type="domain" description="mRNA decay factor PAT1" evidence="9">
    <location>
        <begin position="1"/>
        <end position="851"/>
    </location>
</feature>
<dbReference type="GO" id="GO:0033962">
    <property type="term" value="P:P-body assembly"/>
    <property type="evidence" value="ECO:0007669"/>
    <property type="project" value="TreeGrafter"/>
</dbReference>
<dbReference type="AlphaFoldDB" id="A0A9P4Z3R2"/>
<keyword evidence="5" id="KW-0694">RNA-binding</keyword>
<keyword evidence="11" id="KW-1185">Reference proteome</keyword>
<dbReference type="PANTHER" id="PTHR21551">
    <property type="entry name" value="TOPOISOMERASE II-ASSOCIATED PROTEIN PAT1"/>
    <property type="match status" value="1"/>
</dbReference>
<dbReference type="RefSeq" id="XP_035325559.1">
    <property type="nucleotide sequence ID" value="XM_035462629.1"/>
</dbReference>
<dbReference type="Proteomes" id="UP000749293">
    <property type="component" value="Unassembled WGS sequence"/>
</dbReference>
<evidence type="ECO:0000259" key="9">
    <source>
        <dbReference type="Pfam" id="PF09770"/>
    </source>
</evidence>
<feature type="compositionally biased region" description="Polar residues" evidence="8">
    <location>
        <begin position="134"/>
        <end position="145"/>
    </location>
</feature>
<dbReference type="GO" id="GO:0000290">
    <property type="term" value="P:deadenylation-dependent decapping of nuclear-transcribed mRNA"/>
    <property type="evidence" value="ECO:0007669"/>
    <property type="project" value="InterPro"/>
</dbReference>
<feature type="region of interest" description="Disordered" evidence="8">
    <location>
        <begin position="531"/>
        <end position="551"/>
    </location>
</feature>
<dbReference type="PANTHER" id="PTHR21551:SF0">
    <property type="entry name" value="PROTEIN ASSOCIATED WITH TOPO II RELATED-1, ISOFORM A"/>
    <property type="match status" value="1"/>
</dbReference>
<feature type="coiled-coil region" evidence="7">
    <location>
        <begin position="245"/>
        <end position="281"/>
    </location>
</feature>
<feature type="compositionally biased region" description="Polar residues" evidence="8">
    <location>
        <begin position="113"/>
        <end position="122"/>
    </location>
</feature>
<accession>A0A9P4Z3R2</accession>
<dbReference type="GO" id="GO:0003723">
    <property type="term" value="F:RNA binding"/>
    <property type="evidence" value="ECO:0007669"/>
    <property type="project" value="UniProtKB-KW"/>
</dbReference>
<evidence type="ECO:0000256" key="8">
    <source>
        <dbReference type="SAM" id="MobiDB-lite"/>
    </source>
</evidence>
<feature type="region of interest" description="Disordered" evidence="8">
    <location>
        <begin position="1"/>
        <end position="26"/>
    </location>
</feature>
<evidence type="ECO:0000256" key="6">
    <source>
        <dbReference type="ARBA" id="ARBA00023242"/>
    </source>
</evidence>
<keyword evidence="7" id="KW-0175">Coiled coil</keyword>